<comment type="caution">
    <text evidence="1">The sequence shown here is derived from an EMBL/GenBank/DDBJ whole genome shotgun (WGS) entry which is preliminary data.</text>
</comment>
<proteinExistence type="predicted"/>
<gene>
    <name evidence="1" type="ORF">BZM27_46715</name>
</gene>
<keyword evidence="2" id="KW-1185">Reference proteome</keyword>
<evidence type="ECO:0000313" key="2">
    <source>
        <dbReference type="Proteomes" id="UP000294200"/>
    </source>
</evidence>
<dbReference type="EMBL" id="MWML01000359">
    <property type="protein sequence ID" value="TCG03673.1"/>
    <property type="molecule type" value="Genomic_DNA"/>
</dbReference>
<protein>
    <submittedName>
        <fullName evidence="1">Uncharacterized protein</fullName>
    </submittedName>
</protein>
<organism evidence="1 2">
    <name type="scientific">Paraburkholderia steynii</name>
    <dbReference type="NCBI Taxonomy" id="1245441"/>
    <lineage>
        <taxon>Bacteria</taxon>
        <taxon>Pseudomonadati</taxon>
        <taxon>Pseudomonadota</taxon>
        <taxon>Betaproteobacteria</taxon>
        <taxon>Burkholderiales</taxon>
        <taxon>Burkholderiaceae</taxon>
        <taxon>Paraburkholderia</taxon>
    </lineage>
</organism>
<name>A0A4R0X0Y3_9BURK</name>
<dbReference type="Proteomes" id="UP000294200">
    <property type="component" value="Unassembled WGS sequence"/>
</dbReference>
<dbReference type="AlphaFoldDB" id="A0A4R0X0Y3"/>
<reference evidence="1 2" key="1">
    <citation type="submission" date="2017-02" db="EMBL/GenBank/DDBJ databases">
        <title>Paraburkholderia sophoroidis sp. nov. and Paraburkholderia steynii sp. nov. rhizobial symbionts of the fynbos legume Hypocalyptus sophoroides.</title>
        <authorList>
            <person name="Steenkamp E.T."/>
            <person name="Beukes C.W."/>
            <person name="Van Zyl E."/>
            <person name="Avontuur J."/>
            <person name="Chan W.Y."/>
            <person name="Hassen A."/>
            <person name="Palmer M."/>
            <person name="Mthombeni L."/>
            <person name="Phalane F."/>
            <person name="Sereme K."/>
            <person name="Venter S.N."/>
        </authorList>
    </citation>
    <scope>NUCLEOTIDE SEQUENCE [LARGE SCALE GENOMIC DNA]</scope>
    <source>
        <strain evidence="1 2">HC1.1ba</strain>
    </source>
</reference>
<sequence length="125" mass="13986">MAATSADTVRQHAWHVREILLVQQFDKRLVRKQLTKCRDDDCKMSVNHVGLFYQQLLPLAFPHIELAELLRTVIISPCGRMLARILATAVLQALVDDAANDSELTCLEGSVCVRISKCKLELGIS</sequence>
<accession>A0A4R0X0Y3</accession>
<evidence type="ECO:0000313" key="1">
    <source>
        <dbReference type="EMBL" id="TCG03673.1"/>
    </source>
</evidence>